<reference evidence="1" key="2">
    <citation type="submission" date="2020-09" db="EMBL/GenBank/DDBJ databases">
        <authorList>
            <person name="Sun Q."/>
            <person name="Ohkuma M."/>
        </authorList>
    </citation>
    <scope>NUCLEOTIDE SEQUENCE</scope>
    <source>
        <strain evidence="1">JCM 4646</strain>
    </source>
</reference>
<dbReference type="EMBL" id="BNBO01000001">
    <property type="protein sequence ID" value="GHH58662.1"/>
    <property type="molecule type" value="Genomic_DNA"/>
</dbReference>
<dbReference type="GeneID" id="95350602"/>
<dbReference type="Proteomes" id="UP000617734">
    <property type="component" value="Unassembled WGS sequence"/>
</dbReference>
<proteinExistence type="predicted"/>
<accession>A0A919FA87</accession>
<evidence type="ECO:0000313" key="1">
    <source>
        <dbReference type="EMBL" id="GHH58662.1"/>
    </source>
</evidence>
<evidence type="ECO:0000313" key="2">
    <source>
        <dbReference type="Proteomes" id="UP000617734"/>
    </source>
</evidence>
<comment type="caution">
    <text evidence="1">The sequence shown here is derived from an EMBL/GenBank/DDBJ whole genome shotgun (WGS) entry which is preliminary data.</text>
</comment>
<dbReference type="AlphaFoldDB" id="A0A919FA87"/>
<sequence length="113" mass="11550">MPAVLAPARGRRGSLRVADRVFVKVAARAARDALVVACPGLPSPGTPPHVSVSVPGRTATVRVGVELPFPADLAALARAVRDGVAEQVAALTGTRVVEVTVLVERLLPTTGGE</sequence>
<evidence type="ECO:0008006" key="3">
    <source>
        <dbReference type="Google" id="ProtNLM"/>
    </source>
</evidence>
<reference evidence="1" key="1">
    <citation type="journal article" date="2014" name="Int. J. Syst. Evol. Microbiol.">
        <title>Complete genome sequence of Corynebacterium casei LMG S-19264T (=DSM 44701T), isolated from a smear-ripened cheese.</title>
        <authorList>
            <consortium name="US DOE Joint Genome Institute (JGI-PGF)"/>
            <person name="Walter F."/>
            <person name="Albersmeier A."/>
            <person name="Kalinowski J."/>
            <person name="Ruckert C."/>
        </authorList>
    </citation>
    <scope>NUCLEOTIDE SEQUENCE</scope>
    <source>
        <strain evidence="1">JCM 4646</strain>
    </source>
</reference>
<protein>
    <recommendedName>
        <fullName evidence="3">Asp23/Gls24 family envelope stress response protein</fullName>
    </recommendedName>
</protein>
<dbReference type="RefSeq" id="WP_190208675.1">
    <property type="nucleotide sequence ID" value="NZ_BNBO01000001.1"/>
</dbReference>
<keyword evidence="2" id="KW-1185">Reference proteome</keyword>
<gene>
    <name evidence="1" type="ORF">GCM10018781_00430</name>
</gene>
<organism evidence="1 2">
    <name type="scientific">Kitasatospora indigofera</name>
    <dbReference type="NCBI Taxonomy" id="67307"/>
    <lineage>
        <taxon>Bacteria</taxon>
        <taxon>Bacillati</taxon>
        <taxon>Actinomycetota</taxon>
        <taxon>Actinomycetes</taxon>
        <taxon>Kitasatosporales</taxon>
        <taxon>Streptomycetaceae</taxon>
        <taxon>Kitasatospora</taxon>
    </lineage>
</organism>
<name>A0A919FA87_9ACTN</name>